<name>A0A396C4W4_BACFG</name>
<dbReference type="RefSeq" id="WP_122330135.1">
    <property type="nucleotide sequence ID" value="NZ_JAQDYY010000001.1"/>
</dbReference>
<evidence type="ECO:0000313" key="1">
    <source>
        <dbReference type="EMBL" id="RHH14487.1"/>
    </source>
</evidence>
<gene>
    <name evidence="1" type="ORF">DW228_06720</name>
</gene>
<comment type="caution">
    <text evidence="1">The sequence shown here is derived from an EMBL/GenBank/DDBJ whole genome shotgun (WGS) entry which is preliminary data.</text>
</comment>
<evidence type="ECO:0008006" key="3">
    <source>
        <dbReference type="Google" id="ProtNLM"/>
    </source>
</evidence>
<sequence length="372" mass="43555">MRRIIYPTDLNRFKSDYTSSFADLSDMKTKWTHLQNTYPVLKIFPQHLDDIMKADYSELINYYTTYHNIPLSVRESMEADLKQLFNYDGEYREIIKRFIMNPANGLEINTCHYCDMAYVNVYTIDPTEDGLYFMNTASIDELKSKLDTKSADTINKVIAKRPYKSVADFKQVGQTLKRHWKDDKFDKTFKPTNEKRSNFDIDHVLDKGSCPIIALSLMNFVPSCQVCNSRLKKTRVLGKLGIPEEKLSPSSPLYDFDNAVTIQILPKPGPIHLKPTQHPLCYETVFDISDKDYEYSVNLFKLKERYSYHIIEALRWIELKQKYDDARITMMSNALGEDSEFTVDKIREDIFGADYTKNEHRCFSKMKKDILK</sequence>
<proteinExistence type="predicted"/>
<reference evidence="1 2" key="1">
    <citation type="submission" date="2018-08" db="EMBL/GenBank/DDBJ databases">
        <title>A genome reference for cultivated species of the human gut microbiota.</title>
        <authorList>
            <person name="Zou Y."/>
            <person name="Xue W."/>
            <person name="Luo G."/>
        </authorList>
    </citation>
    <scope>NUCLEOTIDE SEQUENCE [LARGE SCALE GENOMIC DNA]</scope>
    <source>
        <strain evidence="1 2">AM18-6</strain>
    </source>
</reference>
<organism evidence="1 2">
    <name type="scientific">Bacteroides fragilis</name>
    <dbReference type="NCBI Taxonomy" id="817"/>
    <lineage>
        <taxon>Bacteria</taxon>
        <taxon>Pseudomonadati</taxon>
        <taxon>Bacteroidota</taxon>
        <taxon>Bacteroidia</taxon>
        <taxon>Bacteroidales</taxon>
        <taxon>Bacteroidaceae</taxon>
        <taxon>Bacteroides</taxon>
    </lineage>
</organism>
<dbReference type="AlphaFoldDB" id="A0A396C4W4"/>
<protein>
    <recommendedName>
        <fullName evidence="3">HNH endonuclease</fullName>
    </recommendedName>
</protein>
<dbReference type="Proteomes" id="UP000266644">
    <property type="component" value="Unassembled WGS sequence"/>
</dbReference>
<dbReference type="EMBL" id="QRJE01000008">
    <property type="protein sequence ID" value="RHH14487.1"/>
    <property type="molecule type" value="Genomic_DNA"/>
</dbReference>
<evidence type="ECO:0000313" key="2">
    <source>
        <dbReference type="Proteomes" id="UP000266644"/>
    </source>
</evidence>
<accession>A0A396C4W4</accession>